<feature type="region of interest" description="Disordered" evidence="1">
    <location>
        <begin position="140"/>
        <end position="243"/>
    </location>
</feature>
<dbReference type="PANTHER" id="PTHR28094">
    <property type="entry name" value="MEIOTICALLY UP-REGULATED GENE 113 PROTEIN"/>
    <property type="match status" value="1"/>
</dbReference>
<name>A0ABP1DAB0_9APHY</name>
<protein>
    <recommendedName>
        <fullName evidence="4">DUF1766-domain-containing protein</fullName>
    </recommendedName>
</protein>
<feature type="compositionally biased region" description="Polar residues" evidence="1">
    <location>
        <begin position="143"/>
        <end position="152"/>
    </location>
</feature>
<proteinExistence type="predicted"/>
<feature type="compositionally biased region" description="Polar residues" evidence="1">
    <location>
        <begin position="196"/>
        <end position="214"/>
    </location>
</feature>
<gene>
    <name evidence="2" type="ORF">GFSPODELE1_LOCUS4603</name>
</gene>
<dbReference type="Proteomes" id="UP001497453">
    <property type="component" value="Chromosome 3"/>
</dbReference>
<dbReference type="PANTHER" id="PTHR28094:SF1">
    <property type="entry name" value="MEIOTICALLY UP-REGULATED GENE 113 PROTEIN"/>
    <property type="match status" value="1"/>
</dbReference>
<feature type="region of interest" description="Disordered" evidence="1">
    <location>
        <begin position="1"/>
        <end position="29"/>
    </location>
</feature>
<evidence type="ECO:0000313" key="2">
    <source>
        <dbReference type="EMBL" id="CAL1703482.1"/>
    </source>
</evidence>
<accession>A0ABP1DAB0</accession>
<organism evidence="2 3">
    <name type="scientific">Somion occarium</name>
    <dbReference type="NCBI Taxonomy" id="3059160"/>
    <lineage>
        <taxon>Eukaryota</taxon>
        <taxon>Fungi</taxon>
        <taxon>Dikarya</taxon>
        <taxon>Basidiomycota</taxon>
        <taxon>Agaricomycotina</taxon>
        <taxon>Agaricomycetes</taxon>
        <taxon>Polyporales</taxon>
        <taxon>Cerrenaceae</taxon>
        <taxon>Somion</taxon>
    </lineage>
</organism>
<dbReference type="EMBL" id="OZ037946">
    <property type="protein sequence ID" value="CAL1703482.1"/>
    <property type="molecule type" value="Genomic_DNA"/>
</dbReference>
<reference evidence="3" key="1">
    <citation type="submission" date="2024-04" db="EMBL/GenBank/DDBJ databases">
        <authorList>
            <person name="Shaw F."/>
            <person name="Minotto A."/>
        </authorList>
    </citation>
    <scope>NUCLEOTIDE SEQUENCE [LARGE SCALE GENOMIC DNA]</scope>
</reference>
<dbReference type="Pfam" id="PF13455">
    <property type="entry name" value="MUG113"/>
    <property type="match status" value="1"/>
</dbReference>
<feature type="compositionally biased region" description="Basic and acidic residues" evidence="1">
    <location>
        <begin position="10"/>
        <end position="22"/>
    </location>
</feature>
<evidence type="ECO:0000256" key="1">
    <source>
        <dbReference type="SAM" id="MobiDB-lite"/>
    </source>
</evidence>
<evidence type="ECO:0008006" key="4">
    <source>
        <dbReference type="Google" id="ProtNLM"/>
    </source>
</evidence>
<keyword evidence="3" id="KW-1185">Reference proteome</keyword>
<evidence type="ECO:0000313" key="3">
    <source>
        <dbReference type="Proteomes" id="UP001497453"/>
    </source>
</evidence>
<dbReference type="InterPro" id="IPR053006">
    <property type="entry name" value="Meiosis_regulatory"/>
</dbReference>
<sequence length="490" mass="54870">MPSLTSLFRSSKEKESKKKNPTIEEQVNSLGKRFGAVHVTETPIPAPRVHQRYSDSQFPGGFHPAVAATLNSGAHYGVRPNPSLVPADSSAAFPVPAQYPGSLPRPPAMPIPHRENSRSQEISMTLQYAMQGIQAQRYPGLVNTPTTTQPSSYLHAPPLPTRPHSDPEIPRYQDNGLSTPSKTRPPPSTPQRPNVLPSSPATVPSKPAPSTKSDATPIRRRRRNSSTSSLPASLNGKSGAVRCGGVTKTGAQCKNMVKDSAALGTLDPEEQETMKRYCHIHTDQIKKSAGYLGNNVEAPFENFIPDSLESQTQVQLKTAMVEKLTDADREGYIYIYEVQDPNKLHADILEFKVGRSYTPIKRVGQWENSCRSQRHIVRYIFPAPEDQIMLTGMMRQGDPAKFCHRLERLIHLELADLSLNAPYLEMRDKDHVHKLATQPRTRCIDCKKLHQEIFSFRKARSGIHKEKEYQMVKEVVDRWGLFVNEYLSRT</sequence>